<evidence type="ECO:0000313" key="3">
    <source>
        <dbReference type="Proteomes" id="UP001200034"/>
    </source>
</evidence>
<keyword evidence="3" id="KW-1185">Reference proteome</keyword>
<protein>
    <recommendedName>
        <fullName evidence="4">Adult cuticle protein 1</fullName>
    </recommendedName>
</protein>
<dbReference type="Proteomes" id="UP001200034">
    <property type="component" value="Unassembled WGS sequence"/>
</dbReference>
<feature type="signal peptide" evidence="1">
    <location>
        <begin position="1"/>
        <end position="16"/>
    </location>
</feature>
<accession>A0AAD4JWC4</accession>
<dbReference type="EMBL" id="JAJJHW010002774">
    <property type="protein sequence ID" value="KAH8365843.1"/>
    <property type="molecule type" value="Genomic_DNA"/>
</dbReference>
<organism evidence="2 3">
    <name type="scientific">Drosophila rubida</name>
    <dbReference type="NCBI Taxonomy" id="30044"/>
    <lineage>
        <taxon>Eukaryota</taxon>
        <taxon>Metazoa</taxon>
        <taxon>Ecdysozoa</taxon>
        <taxon>Arthropoda</taxon>
        <taxon>Hexapoda</taxon>
        <taxon>Insecta</taxon>
        <taxon>Pterygota</taxon>
        <taxon>Neoptera</taxon>
        <taxon>Endopterygota</taxon>
        <taxon>Diptera</taxon>
        <taxon>Brachycera</taxon>
        <taxon>Muscomorpha</taxon>
        <taxon>Ephydroidea</taxon>
        <taxon>Drosophilidae</taxon>
        <taxon>Drosophila</taxon>
    </lineage>
</organism>
<proteinExistence type="predicted"/>
<name>A0AAD4JWC4_9MUSC</name>
<feature type="non-terminal residue" evidence="2">
    <location>
        <position position="1"/>
    </location>
</feature>
<dbReference type="AlphaFoldDB" id="A0AAD4JWC4"/>
<evidence type="ECO:0000256" key="1">
    <source>
        <dbReference type="SAM" id="SignalP"/>
    </source>
</evidence>
<gene>
    <name evidence="2" type="ORF">KR093_005315</name>
</gene>
<evidence type="ECO:0000313" key="2">
    <source>
        <dbReference type="EMBL" id="KAH8365843.1"/>
    </source>
</evidence>
<reference evidence="2" key="1">
    <citation type="journal article" date="2021" name="Mol. Ecol. Resour.">
        <title>Phylogenomic analyses of the genus Drosophila reveals genomic signals of climate adaptation.</title>
        <authorList>
            <person name="Li F."/>
            <person name="Rane R.V."/>
            <person name="Luria V."/>
            <person name="Xiong Z."/>
            <person name="Chen J."/>
            <person name="Li Z."/>
            <person name="Catullo R.A."/>
            <person name="Griffin P.C."/>
            <person name="Schiffer M."/>
            <person name="Pearce S."/>
            <person name="Lee S.F."/>
            <person name="McElroy K."/>
            <person name="Stocker A."/>
            <person name="Shirriffs J."/>
            <person name="Cockerell F."/>
            <person name="Coppin C."/>
            <person name="Sgro C.M."/>
            <person name="Karger A."/>
            <person name="Cain J.W."/>
            <person name="Weber J.A."/>
            <person name="Santpere G."/>
            <person name="Kirschner M.W."/>
            <person name="Hoffmann A.A."/>
            <person name="Oakeshott J.G."/>
            <person name="Zhang G."/>
        </authorList>
    </citation>
    <scope>NUCLEOTIDE SEQUENCE</scope>
    <source>
        <strain evidence="2">BGI-SZ-2011g</strain>
    </source>
</reference>
<comment type="caution">
    <text evidence="2">The sequence shown here is derived from an EMBL/GenBank/DDBJ whole genome shotgun (WGS) entry which is preliminary data.</text>
</comment>
<evidence type="ECO:0008006" key="4">
    <source>
        <dbReference type="Google" id="ProtNLM"/>
    </source>
</evidence>
<sequence length="79" mass="7724">RHLQCVFVALLSLVAAAPAPAPVPAPSPSIIGPAVVAGPWGAPLVAAPLVAGPRIVSVVPAPVSHVAISQVHPAPVVVK</sequence>
<feature type="chain" id="PRO_5042001050" description="Adult cuticle protein 1" evidence="1">
    <location>
        <begin position="17"/>
        <end position="79"/>
    </location>
</feature>
<keyword evidence="1" id="KW-0732">Signal</keyword>
<feature type="non-terminal residue" evidence="2">
    <location>
        <position position="79"/>
    </location>
</feature>